<keyword evidence="3" id="KW-1185">Reference proteome</keyword>
<evidence type="ECO:0000256" key="1">
    <source>
        <dbReference type="SAM" id="Phobius"/>
    </source>
</evidence>
<feature type="transmembrane region" description="Helical" evidence="1">
    <location>
        <begin position="101"/>
        <end position="128"/>
    </location>
</feature>
<keyword evidence="1" id="KW-0812">Transmembrane</keyword>
<keyword evidence="1" id="KW-0472">Membrane</keyword>
<accession>A0A852SJI7</accession>
<comment type="caution">
    <text evidence="2">The sequence shown here is derived from an EMBL/GenBank/DDBJ whole genome shotgun (WGS) entry which is preliminary data.</text>
</comment>
<dbReference type="AlphaFoldDB" id="A0A852SJI7"/>
<dbReference type="RefSeq" id="WP_179546839.1">
    <property type="nucleotide sequence ID" value="NZ_BSEW01000001.1"/>
</dbReference>
<reference evidence="2 3" key="1">
    <citation type="submission" date="2020-07" db="EMBL/GenBank/DDBJ databases">
        <title>Sequencing the genomes of 1000 actinobacteria strains.</title>
        <authorList>
            <person name="Klenk H.-P."/>
        </authorList>
    </citation>
    <scope>NUCLEOTIDE SEQUENCE [LARGE SCALE GENOMIC DNA]</scope>
    <source>
        <strain evidence="2 3">DSM 26474</strain>
    </source>
</reference>
<dbReference type="EMBL" id="JACCBM010000001">
    <property type="protein sequence ID" value="NYD69523.1"/>
    <property type="molecule type" value="Genomic_DNA"/>
</dbReference>
<sequence length="177" mass="18182">MTTSSPQRTGRRRSVDRAQVGAAALAGLVDGGALAVLVAGFSWWSIGGWDEAEQSVGGWLVLALAVVVLSGAWFAGAALLRRRGLRRARSIVSWSLALSTVLVAVLTVVAGWVAVMIGVFSALVIWSGDYVDDIAVTAVVLVSAAGVLLSTAISVLFAVAFANEEPTEGSGVEGRTA</sequence>
<organism evidence="2 3">
    <name type="scientific">Herbiconiux flava</name>
    <dbReference type="NCBI Taxonomy" id="881268"/>
    <lineage>
        <taxon>Bacteria</taxon>
        <taxon>Bacillati</taxon>
        <taxon>Actinomycetota</taxon>
        <taxon>Actinomycetes</taxon>
        <taxon>Micrococcales</taxon>
        <taxon>Microbacteriaceae</taxon>
        <taxon>Herbiconiux</taxon>
    </lineage>
</organism>
<dbReference type="Proteomes" id="UP000549913">
    <property type="component" value="Unassembled WGS sequence"/>
</dbReference>
<name>A0A852SJI7_9MICO</name>
<protein>
    <submittedName>
        <fullName evidence="2">Uncharacterized protein</fullName>
    </submittedName>
</protein>
<evidence type="ECO:0000313" key="2">
    <source>
        <dbReference type="EMBL" id="NYD69523.1"/>
    </source>
</evidence>
<feature type="transmembrane region" description="Helical" evidence="1">
    <location>
        <begin position="56"/>
        <end position="80"/>
    </location>
</feature>
<feature type="transmembrane region" description="Helical" evidence="1">
    <location>
        <begin position="20"/>
        <end position="44"/>
    </location>
</feature>
<feature type="transmembrane region" description="Helical" evidence="1">
    <location>
        <begin position="134"/>
        <end position="161"/>
    </location>
</feature>
<gene>
    <name evidence="2" type="ORF">BJ984_000681</name>
</gene>
<proteinExistence type="predicted"/>
<keyword evidence="1" id="KW-1133">Transmembrane helix</keyword>
<evidence type="ECO:0000313" key="3">
    <source>
        <dbReference type="Proteomes" id="UP000549913"/>
    </source>
</evidence>